<dbReference type="AlphaFoldDB" id="D7BDX1"/>
<keyword evidence="1" id="KW-0812">Transmembrane</keyword>
<sequence length="71" mass="7999">MGNWQIGLVVLASVVIAFVLLWDSLSKSRDIPQGWLWLIALVWGSVLGVSDLIRRFSEQKKNKGKEDNSDD</sequence>
<evidence type="ECO:0000313" key="3">
    <source>
        <dbReference type="Proteomes" id="UP000001916"/>
    </source>
</evidence>
<accession>D7BDX1</accession>
<keyword evidence="3" id="KW-1185">Reference proteome</keyword>
<dbReference type="EMBL" id="CP002042">
    <property type="protein sequence ID" value="ADH63122.1"/>
    <property type="molecule type" value="Genomic_DNA"/>
</dbReference>
<evidence type="ECO:0000313" key="2">
    <source>
        <dbReference type="EMBL" id="ADH63122.1"/>
    </source>
</evidence>
<feature type="transmembrane region" description="Helical" evidence="1">
    <location>
        <begin position="5"/>
        <end position="22"/>
    </location>
</feature>
<reference evidence="2 3" key="1">
    <citation type="journal article" date="2010" name="Stand. Genomic Sci.">
        <title>Complete genome sequence of Meiothermus silvanus type strain (VI-R2).</title>
        <authorList>
            <person name="Sikorski J."/>
            <person name="Tindall B.J."/>
            <person name="Lowry S."/>
            <person name="Lucas S."/>
            <person name="Nolan M."/>
            <person name="Copeland A."/>
            <person name="Glavina Del Rio T."/>
            <person name="Tice H."/>
            <person name="Cheng J.F."/>
            <person name="Han C."/>
            <person name="Pitluck S."/>
            <person name="Liolios K."/>
            <person name="Ivanova N."/>
            <person name="Mavromatis K."/>
            <person name="Mikhailova N."/>
            <person name="Pati A."/>
            <person name="Goodwin L."/>
            <person name="Chen A."/>
            <person name="Palaniappan K."/>
            <person name="Land M."/>
            <person name="Hauser L."/>
            <person name="Chang Y.J."/>
            <person name="Jeffries C.D."/>
            <person name="Rohde M."/>
            <person name="Goker M."/>
            <person name="Woyke T."/>
            <person name="Bristow J."/>
            <person name="Eisen J.A."/>
            <person name="Markowitz V."/>
            <person name="Hugenholtz P."/>
            <person name="Kyrpides N.C."/>
            <person name="Klenk H.P."/>
            <person name="Lapidus A."/>
        </authorList>
    </citation>
    <scope>NUCLEOTIDE SEQUENCE [LARGE SCALE GENOMIC DNA]</scope>
    <source>
        <strain evidence="3">ATCC 700542 / DSM 9946 / VI-R2</strain>
    </source>
</reference>
<dbReference type="RefSeq" id="WP_013157697.1">
    <property type="nucleotide sequence ID" value="NC_014212.1"/>
</dbReference>
<gene>
    <name evidence="2" type="ordered locus">Mesil_1225</name>
</gene>
<evidence type="ECO:0000256" key="1">
    <source>
        <dbReference type="SAM" id="Phobius"/>
    </source>
</evidence>
<keyword evidence="1" id="KW-0472">Membrane</keyword>
<feature type="transmembrane region" description="Helical" evidence="1">
    <location>
        <begin position="34"/>
        <end position="53"/>
    </location>
</feature>
<dbReference type="OrthoDB" id="9993916at2"/>
<proteinExistence type="predicted"/>
<keyword evidence="1" id="KW-1133">Transmembrane helix</keyword>
<dbReference type="HOGENOM" id="CLU_2735316_0_0_0"/>
<protein>
    <submittedName>
        <fullName evidence="2">Uncharacterized protein</fullName>
    </submittedName>
</protein>
<organism evidence="2 3">
    <name type="scientific">Allomeiothermus silvanus (strain ATCC 700542 / DSM 9946 / NBRC 106475 / NCIMB 13440 / VI-R2)</name>
    <name type="common">Thermus silvanus</name>
    <dbReference type="NCBI Taxonomy" id="526227"/>
    <lineage>
        <taxon>Bacteria</taxon>
        <taxon>Thermotogati</taxon>
        <taxon>Deinococcota</taxon>
        <taxon>Deinococci</taxon>
        <taxon>Thermales</taxon>
        <taxon>Thermaceae</taxon>
        <taxon>Allomeiothermus</taxon>
    </lineage>
</organism>
<dbReference type="STRING" id="526227.Mesil_1225"/>
<dbReference type="Proteomes" id="UP000001916">
    <property type="component" value="Chromosome"/>
</dbReference>
<name>D7BDX1_ALLS1</name>
<dbReference type="KEGG" id="msv:Mesil_1225"/>